<reference evidence="2 3" key="1">
    <citation type="submission" date="2016-03" db="EMBL/GenBank/DDBJ databases">
        <authorList>
            <person name="Devillers H."/>
        </authorList>
    </citation>
    <scope>NUCLEOTIDE SEQUENCE [LARGE SCALE GENOMIC DNA]</scope>
    <source>
        <strain evidence="2">CBS 10888</strain>
    </source>
</reference>
<feature type="compositionally biased region" description="Basic and acidic residues" evidence="1">
    <location>
        <begin position="177"/>
        <end position="203"/>
    </location>
</feature>
<organism evidence="2 3">
    <name type="scientific">Lachancea dasiensis</name>
    <dbReference type="NCBI Taxonomy" id="1072105"/>
    <lineage>
        <taxon>Eukaryota</taxon>
        <taxon>Fungi</taxon>
        <taxon>Dikarya</taxon>
        <taxon>Ascomycota</taxon>
        <taxon>Saccharomycotina</taxon>
        <taxon>Saccharomycetes</taxon>
        <taxon>Saccharomycetales</taxon>
        <taxon>Saccharomycetaceae</taxon>
        <taxon>Lachancea</taxon>
    </lineage>
</organism>
<dbReference type="AlphaFoldDB" id="A0A1G4IPD2"/>
<dbReference type="Proteomes" id="UP000190274">
    <property type="component" value="Chromosome A"/>
</dbReference>
<name>A0A1G4IPD2_9SACH</name>
<evidence type="ECO:0000313" key="3">
    <source>
        <dbReference type="Proteomes" id="UP000190274"/>
    </source>
</evidence>
<keyword evidence="3" id="KW-1185">Reference proteome</keyword>
<dbReference type="EMBL" id="LT598460">
    <property type="protein sequence ID" value="SCU78564.1"/>
    <property type="molecule type" value="Genomic_DNA"/>
</dbReference>
<protein>
    <submittedName>
        <fullName evidence="2">LADA_0A06260g1_1</fullName>
    </submittedName>
</protein>
<accession>A0A1G4IPD2</accession>
<evidence type="ECO:0000313" key="2">
    <source>
        <dbReference type="EMBL" id="SCU78564.1"/>
    </source>
</evidence>
<evidence type="ECO:0000256" key="1">
    <source>
        <dbReference type="SAM" id="MobiDB-lite"/>
    </source>
</evidence>
<sequence>MYESANYESNRNQLGSAPFPLSWDDSCVMQSSDVAWIDDHNDSASDVFGLISSGSHFGATLSSVESGLLNTDLDNRSEEFEGPLSIFLTSESDYEAVEVPRTQPIQVESGACSASLASAEAQELSSQPLQSSKCYTRPRLATRKSNPFYLPSKHIRNMIAKERQRKSSRKISIGAEKSWESSEDLNMHPKYEKPGLERRQTVG</sequence>
<gene>
    <name evidence="2" type="ORF">LADA_0A06260G</name>
</gene>
<feature type="region of interest" description="Disordered" evidence="1">
    <location>
        <begin position="157"/>
        <end position="203"/>
    </location>
</feature>
<dbReference type="OrthoDB" id="4036656at2759"/>
<proteinExistence type="predicted"/>